<proteinExistence type="predicted"/>
<protein>
    <submittedName>
        <fullName evidence="2">Uncharacterized protein</fullName>
    </submittedName>
</protein>
<feature type="chain" id="PRO_5011712085" evidence="1">
    <location>
        <begin position="24"/>
        <end position="279"/>
    </location>
</feature>
<keyword evidence="3" id="KW-1185">Reference proteome</keyword>
<keyword evidence="1" id="KW-0732">Signal</keyword>
<dbReference type="OrthoDB" id="6398605at2"/>
<dbReference type="Proteomes" id="UP000199648">
    <property type="component" value="Unassembled WGS sequence"/>
</dbReference>
<evidence type="ECO:0000313" key="3">
    <source>
        <dbReference type="Proteomes" id="UP000199648"/>
    </source>
</evidence>
<dbReference type="EMBL" id="FMWD01000004">
    <property type="protein sequence ID" value="SCZ57469.1"/>
    <property type="molecule type" value="Genomic_DNA"/>
</dbReference>
<accession>A0A1G5Q870</accession>
<gene>
    <name evidence="2" type="ORF">SAMN03097708_01434</name>
</gene>
<sequence length="279" mass="30194">MHKTVTHPVSFPHIMLAASLAFAPAAGFAQGNAAKPAPGKSDYVEFDETKVLIEINATDGDVGFHALLDGDAWRIARIRDPRGHEIFQEKAKQELADQGLTESFFESAEPLCQADPEEPDARVVPLGQFLERFEAGEYTFTAKTLEGEAMLGTAQLTYALPAATEILSFDGSTIIWAPGDALGLCQDDTLVTEGIIEDPATVDIVGWQVVVEPADDEAVDPLRIFSVELPANVRTVTVPQAFMQAYFEDGVTEFKVEIISIEESGNQTASEEEFDLSAG</sequence>
<feature type="signal peptide" evidence="1">
    <location>
        <begin position="1"/>
        <end position="23"/>
    </location>
</feature>
<name>A0A1G5Q870_9GAMM</name>
<evidence type="ECO:0000313" key="2">
    <source>
        <dbReference type="EMBL" id="SCZ57469.1"/>
    </source>
</evidence>
<dbReference type="AlphaFoldDB" id="A0A1G5Q870"/>
<evidence type="ECO:0000256" key="1">
    <source>
        <dbReference type="SAM" id="SignalP"/>
    </source>
</evidence>
<dbReference type="RefSeq" id="WP_139181446.1">
    <property type="nucleotide sequence ID" value="NZ_FMWD01000004.1"/>
</dbReference>
<reference evidence="2 3" key="1">
    <citation type="submission" date="2016-10" db="EMBL/GenBank/DDBJ databases">
        <authorList>
            <person name="de Groot N.N."/>
        </authorList>
    </citation>
    <scope>NUCLEOTIDE SEQUENCE [LARGE SCALE GENOMIC DNA]</scope>
    <source>
        <strain evidence="2 3">HLD2</strain>
    </source>
</reference>
<organism evidence="2 3">
    <name type="scientific">Thiohalomonas denitrificans</name>
    <dbReference type="NCBI Taxonomy" id="415747"/>
    <lineage>
        <taxon>Bacteria</taxon>
        <taxon>Pseudomonadati</taxon>
        <taxon>Pseudomonadota</taxon>
        <taxon>Gammaproteobacteria</taxon>
        <taxon>Thiohalomonadales</taxon>
        <taxon>Thiohalomonadaceae</taxon>
        <taxon>Thiohalomonas</taxon>
    </lineage>
</organism>